<evidence type="ECO:0000256" key="7">
    <source>
        <dbReference type="ARBA" id="ARBA00023274"/>
    </source>
</evidence>
<dbReference type="FunFam" id="3.40.50.790:FF:000001">
    <property type="entry name" value="50S ribosomal protein L1"/>
    <property type="match status" value="1"/>
</dbReference>
<dbReference type="Gene3D" id="3.30.190.20">
    <property type="match status" value="1"/>
</dbReference>
<dbReference type="GO" id="GO:0006417">
    <property type="term" value="P:regulation of translation"/>
    <property type="evidence" value="ECO:0007669"/>
    <property type="project" value="UniProtKB-KW"/>
</dbReference>
<dbReference type="InterPro" id="IPR002143">
    <property type="entry name" value="Ribosomal_uL1"/>
</dbReference>
<dbReference type="EMBL" id="PSZP01000018">
    <property type="protein sequence ID" value="TCG10932.1"/>
    <property type="molecule type" value="Genomic_DNA"/>
</dbReference>
<evidence type="ECO:0000256" key="6">
    <source>
        <dbReference type="ARBA" id="ARBA00022980"/>
    </source>
</evidence>
<dbReference type="Gene3D" id="3.40.50.790">
    <property type="match status" value="1"/>
</dbReference>
<evidence type="ECO:0000256" key="4">
    <source>
        <dbReference type="ARBA" id="ARBA00022845"/>
    </source>
</evidence>
<evidence type="ECO:0000313" key="10">
    <source>
        <dbReference type="EMBL" id="TCG10932.1"/>
    </source>
</evidence>
<dbReference type="RefSeq" id="WP_131613522.1">
    <property type="nucleotide sequence ID" value="NZ_PSZP01000018.1"/>
</dbReference>
<dbReference type="Proteomes" id="UP000291072">
    <property type="component" value="Unassembled WGS sequence"/>
</dbReference>
<organism evidence="10 11">
    <name type="scientific">Mycoplasma todarodis</name>
    <dbReference type="NCBI Taxonomy" id="1937191"/>
    <lineage>
        <taxon>Bacteria</taxon>
        <taxon>Bacillati</taxon>
        <taxon>Mycoplasmatota</taxon>
        <taxon>Mollicutes</taxon>
        <taxon>Mycoplasmataceae</taxon>
        <taxon>Mycoplasma</taxon>
    </lineage>
</organism>
<dbReference type="InterPro" id="IPR005878">
    <property type="entry name" value="Ribosom_uL1_bac-type"/>
</dbReference>
<evidence type="ECO:0000256" key="5">
    <source>
        <dbReference type="ARBA" id="ARBA00022884"/>
    </source>
</evidence>
<dbReference type="PANTHER" id="PTHR36427:SF3">
    <property type="entry name" value="LARGE RIBOSOMAL SUBUNIT PROTEIN UL1M"/>
    <property type="match status" value="1"/>
</dbReference>
<dbReference type="NCBIfam" id="TIGR01169">
    <property type="entry name" value="rplA_bact"/>
    <property type="match status" value="1"/>
</dbReference>
<keyword evidence="9" id="KW-0820">tRNA-binding</keyword>
<evidence type="ECO:0000256" key="8">
    <source>
        <dbReference type="ARBA" id="ARBA00035241"/>
    </source>
</evidence>
<keyword evidence="3 9" id="KW-0699">rRNA-binding</keyword>
<dbReference type="InterPro" id="IPR028364">
    <property type="entry name" value="Ribosomal_uL1/biogenesis"/>
</dbReference>
<evidence type="ECO:0000256" key="3">
    <source>
        <dbReference type="ARBA" id="ARBA00022730"/>
    </source>
</evidence>
<dbReference type="InterPro" id="IPR016095">
    <property type="entry name" value="Ribosomal_uL1_3-a/b-sand"/>
</dbReference>
<keyword evidence="4 9" id="KW-0810">Translation regulation</keyword>
<dbReference type="SUPFAM" id="SSF56808">
    <property type="entry name" value="Ribosomal protein L1"/>
    <property type="match status" value="1"/>
</dbReference>
<comment type="similarity">
    <text evidence="1 9">Belongs to the universal ribosomal protein uL1 family.</text>
</comment>
<keyword evidence="6 9" id="KW-0689">Ribosomal protein</keyword>
<keyword evidence="2 9" id="KW-0678">Repressor</keyword>
<evidence type="ECO:0000256" key="9">
    <source>
        <dbReference type="HAMAP-Rule" id="MF_01318"/>
    </source>
</evidence>
<dbReference type="AlphaFoldDB" id="A0A4R0XN84"/>
<protein>
    <recommendedName>
        <fullName evidence="8 9">Large ribosomal subunit protein uL1</fullName>
    </recommendedName>
</protein>
<dbReference type="GO" id="GO:0006412">
    <property type="term" value="P:translation"/>
    <property type="evidence" value="ECO:0007669"/>
    <property type="project" value="UniProtKB-UniRule"/>
</dbReference>
<comment type="function">
    <text evidence="9">Binds directly to 23S rRNA. The L1 stalk is quite mobile in the ribosome, and is involved in E site tRNA release.</text>
</comment>
<dbReference type="InterPro" id="IPR023674">
    <property type="entry name" value="Ribosomal_uL1-like"/>
</dbReference>
<proteinExistence type="inferred from homology"/>
<gene>
    <name evidence="9" type="primary">rplA</name>
    <name evidence="10" type="ORF">C4B25_02710</name>
</gene>
<dbReference type="GO" id="GO:0019843">
    <property type="term" value="F:rRNA binding"/>
    <property type="evidence" value="ECO:0007669"/>
    <property type="project" value="UniProtKB-UniRule"/>
</dbReference>
<evidence type="ECO:0000256" key="1">
    <source>
        <dbReference type="ARBA" id="ARBA00010531"/>
    </source>
</evidence>
<dbReference type="PANTHER" id="PTHR36427">
    <property type="entry name" value="54S RIBOSOMAL PROTEIN L1, MITOCHONDRIAL"/>
    <property type="match status" value="1"/>
</dbReference>
<evidence type="ECO:0000256" key="2">
    <source>
        <dbReference type="ARBA" id="ARBA00022491"/>
    </source>
</evidence>
<dbReference type="PIRSF" id="PIRSF002155">
    <property type="entry name" value="Ribosomal_L1"/>
    <property type="match status" value="1"/>
</dbReference>
<keyword evidence="5 9" id="KW-0694">RNA-binding</keyword>
<keyword evidence="11" id="KW-1185">Reference proteome</keyword>
<name>A0A4R0XN84_9MOLU</name>
<dbReference type="OrthoDB" id="9803740at2"/>
<reference evidence="10 11" key="1">
    <citation type="submission" date="2018-02" db="EMBL/GenBank/DDBJ databases">
        <title>Mycoplasma marinum and Mycoplasma todarodis sp. nov., moderately halophilic and psychrotolerant mycoplasmas isolated from cephalopods.</title>
        <authorList>
            <person name="Viver T."/>
        </authorList>
    </citation>
    <scope>NUCLEOTIDE SEQUENCE [LARGE SCALE GENOMIC DNA]</scope>
    <source>
        <strain evidence="10 11">5H</strain>
    </source>
</reference>
<comment type="function">
    <text evidence="9">Protein L1 is also a translational repressor protein, it controls the translation of the L11 operon by binding to its mRNA.</text>
</comment>
<dbReference type="GO" id="GO:0000049">
    <property type="term" value="F:tRNA binding"/>
    <property type="evidence" value="ECO:0007669"/>
    <property type="project" value="UniProtKB-KW"/>
</dbReference>
<comment type="caution">
    <text evidence="10">The sequence shown here is derived from an EMBL/GenBank/DDBJ whole genome shotgun (WGS) entry which is preliminary data.</text>
</comment>
<dbReference type="CDD" id="cd00403">
    <property type="entry name" value="Ribosomal_L1"/>
    <property type="match status" value="1"/>
</dbReference>
<dbReference type="GO" id="GO:0003735">
    <property type="term" value="F:structural constituent of ribosome"/>
    <property type="evidence" value="ECO:0007669"/>
    <property type="project" value="InterPro"/>
</dbReference>
<dbReference type="GO" id="GO:0015934">
    <property type="term" value="C:large ribosomal subunit"/>
    <property type="evidence" value="ECO:0007669"/>
    <property type="project" value="InterPro"/>
</dbReference>
<keyword evidence="7 9" id="KW-0687">Ribonucleoprotein</keyword>
<sequence>MAKISKNVKASNAKVDSTQMLDLAAAIKLAKEASYAKFDESVELVFNLNLDTRKADQQLRGSVSLPNGTGKSIRVLAASDDVKQLEAAKEAGADIAVDPQELTAILKKGEFEFDVIVATPKMMMTLGKFGKVLGPKGLMPNPKTGTVTPNLGKAVTDLKAGKANYRTDKQGNVHTMIGKKSFEDAKLVENAETVLELIKKLKPSVVKGAYIQNIVVKTSMGASVKVKID</sequence>
<dbReference type="HAMAP" id="MF_01318_B">
    <property type="entry name" value="Ribosomal_uL1_B"/>
    <property type="match status" value="1"/>
</dbReference>
<accession>A0A4R0XN84</accession>
<dbReference type="Pfam" id="PF00687">
    <property type="entry name" value="Ribosomal_L1"/>
    <property type="match status" value="1"/>
</dbReference>
<comment type="subunit">
    <text evidence="9">Part of the 50S ribosomal subunit.</text>
</comment>
<evidence type="ECO:0000313" key="11">
    <source>
        <dbReference type="Proteomes" id="UP000291072"/>
    </source>
</evidence>